<feature type="transmembrane region" description="Helical" evidence="6">
    <location>
        <begin position="83"/>
        <end position="100"/>
    </location>
</feature>
<dbReference type="InterPro" id="IPR051788">
    <property type="entry name" value="MFS_Transporter"/>
</dbReference>
<feature type="transmembrane region" description="Helical" evidence="6">
    <location>
        <begin position="312"/>
        <end position="336"/>
    </location>
</feature>
<reference evidence="8 9" key="1">
    <citation type="submission" date="2016-10" db="EMBL/GenBank/DDBJ databases">
        <authorList>
            <person name="de Groot N.N."/>
        </authorList>
    </citation>
    <scope>NUCLEOTIDE SEQUENCE [LARGE SCALE GENOMIC DNA]</scope>
    <source>
        <strain evidence="8 9">DSM 21741</strain>
    </source>
</reference>
<feature type="domain" description="Major facilitator superfamily (MFS) profile" evidence="7">
    <location>
        <begin position="17"/>
        <end position="399"/>
    </location>
</feature>
<accession>A0A1H1XWD6</accession>
<keyword evidence="9" id="KW-1185">Reference proteome</keyword>
<dbReference type="EMBL" id="LT629749">
    <property type="protein sequence ID" value="SDT13341.1"/>
    <property type="molecule type" value="Genomic_DNA"/>
</dbReference>
<evidence type="ECO:0000256" key="6">
    <source>
        <dbReference type="SAM" id="Phobius"/>
    </source>
</evidence>
<feature type="transmembrane region" description="Helical" evidence="6">
    <location>
        <begin position="256"/>
        <end position="276"/>
    </location>
</feature>
<feature type="region of interest" description="Disordered" evidence="5">
    <location>
        <begin position="398"/>
        <end position="417"/>
    </location>
</feature>
<feature type="transmembrane region" description="Helical" evidence="6">
    <location>
        <begin position="146"/>
        <end position="167"/>
    </location>
</feature>
<evidence type="ECO:0000313" key="9">
    <source>
        <dbReference type="Proteomes" id="UP000199092"/>
    </source>
</evidence>
<dbReference type="SUPFAM" id="SSF103473">
    <property type="entry name" value="MFS general substrate transporter"/>
    <property type="match status" value="1"/>
</dbReference>
<organism evidence="8 9">
    <name type="scientific">Friedmanniella luteola</name>
    <dbReference type="NCBI Taxonomy" id="546871"/>
    <lineage>
        <taxon>Bacteria</taxon>
        <taxon>Bacillati</taxon>
        <taxon>Actinomycetota</taxon>
        <taxon>Actinomycetes</taxon>
        <taxon>Propionibacteriales</taxon>
        <taxon>Nocardioidaceae</taxon>
        <taxon>Friedmanniella</taxon>
    </lineage>
</organism>
<dbReference type="PROSITE" id="PS50850">
    <property type="entry name" value="MFS"/>
    <property type="match status" value="1"/>
</dbReference>
<feature type="transmembrane region" description="Helical" evidence="6">
    <location>
        <begin position="288"/>
        <end position="306"/>
    </location>
</feature>
<proteinExistence type="predicted"/>
<evidence type="ECO:0000256" key="3">
    <source>
        <dbReference type="ARBA" id="ARBA00022989"/>
    </source>
</evidence>
<evidence type="ECO:0000259" key="7">
    <source>
        <dbReference type="PROSITE" id="PS50850"/>
    </source>
</evidence>
<dbReference type="STRING" id="546871.SAMN04488543_3118"/>
<sequence length="417" mass="42312">MEPTRTLPTHPAEVLSARNATYIAFIGSGFGFASWASRIPQVRDALAASPSTLGLVLLAVALGSLVALPLAGVVVTRLGTARTVTAMACCVAAGLVVVGLGYRAGVLPVVLGLFLIGFGNGTWDVAMNVEGAAVEQRLGQAIMPRFHAGFSVGTVVGALGGAAMVALDVPVTVHLVAAALVVGLTVPLGTRRFLPVETRTPDADRDGADRARHPLAAWTEPRTLLVGVFVLCMAFTEGTGNDWLAVAVLDGYGAPPVAGPLVFAAFLAAMTAGRWFGPGLIDRFGRVATVRTSALVALVGLLLVVFGGVLPLAAVGAVLWGLGTALGFPVGMSAAADDPRRAAGRVSVVASIGYTAFLAGPPLIGFLGDHVGVLRALTVTAALLGLAALLAGTVRPLAPDDARPPSPAGDEGRDHLR</sequence>
<name>A0A1H1XWD6_9ACTN</name>
<feature type="transmembrane region" description="Helical" evidence="6">
    <location>
        <begin position="215"/>
        <end position="236"/>
    </location>
</feature>
<keyword evidence="3 6" id="KW-1133">Transmembrane helix</keyword>
<dbReference type="CDD" id="cd17393">
    <property type="entry name" value="MFS_MosC_like"/>
    <property type="match status" value="1"/>
</dbReference>
<feature type="transmembrane region" description="Helical" evidence="6">
    <location>
        <begin position="56"/>
        <end position="76"/>
    </location>
</feature>
<feature type="transmembrane region" description="Helical" evidence="6">
    <location>
        <begin position="348"/>
        <end position="367"/>
    </location>
</feature>
<evidence type="ECO:0000256" key="4">
    <source>
        <dbReference type="ARBA" id="ARBA00023136"/>
    </source>
</evidence>
<dbReference type="PANTHER" id="PTHR23514:SF13">
    <property type="entry name" value="INNER MEMBRANE PROTEIN YBJJ"/>
    <property type="match status" value="1"/>
</dbReference>
<dbReference type="PANTHER" id="PTHR23514">
    <property type="entry name" value="BYPASS OF STOP CODON PROTEIN 6"/>
    <property type="match status" value="1"/>
</dbReference>
<dbReference type="Gene3D" id="1.20.1250.20">
    <property type="entry name" value="MFS general substrate transporter like domains"/>
    <property type="match status" value="2"/>
</dbReference>
<dbReference type="GO" id="GO:0022857">
    <property type="term" value="F:transmembrane transporter activity"/>
    <property type="evidence" value="ECO:0007669"/>
    <property type="project" value="InterPro"/>
</dbReference>
<evidence type="ECO:0000256" key="5">
    <source>
        <dbReference type="SAM" id="MobiDB-lite"/>
    </source>
</evidence>
<evidence type="ECO:0000256" key="2">
    <source>
        <dbReference type="ARBA" id="ARBA00022692"/>
    </source>
</evidence>
<keyword evidence="2 6" id="KW-0812">Transmembrane</keyword>
<dbReference type="GO" id="GO:0005886">
    <property type="term" value="C:plasma membrane"/>
    <property type="evidence" value="ECO:0007669"/>
    <property type="project" value="UniProtKB-SubCell"/>
</dbReference>
<dbReference type="AlphaFoldDB" id="A0A1H1XWD6"/>
<feature type="transmembrane region" description="Helical" evidence="6">
    <location>
        <begin position="373"/>
        <end position="394"/>
    </location>
</feature>
<feature type="transmembrane region" description="Helical" evidence="6">
    <location>
        <begin position="20"/>
        <end position="36"/>
    </location>
</feature>
<gene>
    <name evidence="8" type="ORF">SAMN04488543_3118</name>
</gene>
<dbReference type="InterPro" id="IPR011701">
    <property type="entry name" value="MFS"/>
</dbReference>
<dbReference type="OrthoDB" id="9809599at2"/>
<evidence type="ECO:0000313" key="8">
    <source>
        <dbReference type="EMBL" id="SDT13341.1"/>
    </source>
</evidence>
<dbReference type="Proteomes" id="UP000199092">
    <property type="component" value="Chromosome I"/>
</dbReference>
<keyword evidence="4 6" id="KW-0472">Membrane</keyword>
<feature type="transmembrane region" description="Helical" evidence="6">
    <location>
        <begin position="173"/>
        <end position="194"/>
    </location>
</feature>
<evidence type="ECO:0000256" key="1">
    <source>
        <dbReference type="ARBA" id="ARBA00004651"/>
    </source>
</evidence>
<comment type="subcellular location">
    <subcellularLocation>
        <location evidence="1">Cell membrane</location>
        <topology evidence="1">Multi-pass membrane protein</topology>
    </subcellularLocation>
</comment>
<feature type="transmembrane region" description="Helical" evidence="6">
    <location>
        <begin position="106"/>
        <end position="126"/>
    </location>
</feature>
<dbReference type="InterPro" id="IPR036259">
    <property type="entry name" value="MFS_trans_sf"/>
</dbReference>
<protein>
    <submittedName>
        <fullName evidence="8">Cyanate permease</fullName>
    </submittedName>
</protein>
<dbReference type="Pfam" id="PF07690">
    <property type="entry name" value="MFS_1"/>
    <property type="match status" value="1"/>
</dbReference>
<dbReference type="InterPro" id="IPR020846">
    <property type="entry name" value="MFS_dom"/>
</dbReference>
<dbReference type="RefSeq" id="WP_091413961.1">
    <property type="nucleotide sequence ID" value="NZ_LT629749.1"/>
</dbReference>